<keyword evidence="2" id="KW-0812">Transmembrane</keyword>
<evidence type="ECO:0000259" key="7">
    <source>
        <dbReference type="Pfam" id="PF01103"/>
    </source>
</evidence>
<evidence type="ECO:0000256" key="5">
    <source>
        <dbReference type="ARBA" id="ARBA00023237"/>
    </source>
</evidence>
<evidence type="ECO:0000256" key="2">
    <source>
        <dbReference type="ARBA" id="ARBA00022692"/>
    </source>
</evidence>
<gene>
    <name evidence="8" type="ORF">B7P33_14435</name>
</gene>
<protein>
    <recommendedName>
        <fullName evidence="7">Bacterial surface antigen (D15) domain-containing protein</fullName>
    </recommendedName>
</protein>
<name>A0A2A4G4Q3_9FLAO</name>
<comment type="caution">
    <text evidence="8">The sequence shown here is derived from an EMBL/GenBank/DDBJ whole genome shotgun (WGS) entry which is preliminary data.</text>
</comment>
<keyword evidence="5" id="KW-0998">Cell outer membrane</keyword>
<keyword evidence="4" id="KW-0472">Membrane</keyword>
<feature type="signal peptide" evidence="6">
    <location>
        <begin position="1"/>
        <end position="27"/>
    </location>
</feature>
<dbReference type="PANTHER" id="PTHR12815">
    <property type="entry name" value="SORTING AND ASSEMBLY MACHINERY SAMM50 PROTEIN FAMILY MEMBER"/>
    <property type="match status" value="1"/>
</dbReference>
<evidence type="ECO:0000313" key="9">
    <source>
        <dbReference type="Proteomes" id="UP000219559"/>
    </source>
</evidence>
<sequence length="866" mass="98456">MGIRNVMFRLPTKVGLILLVLSLAACSTLKNVGEDEYLLTESELRVEGKKIIDPTVTGLISQKPNSKLLGVPLRLHIYNMANPNPDSTFQDWLDRKPNRRQRLTNLLSEKQLNRLGESFLVKGASNWFKDIGEAPTILDSLKTDQSLKRLKAYYGSKGYFNAIARQTTDTIYEKNRAKIGYDVNLGKPFYIDTLNYAIGSKDIDSLFQLAKPETYVHQGDQFDLAQFNQERARLTELFRNSGVWNFQESSINFDILMDTLAISDDQKLDVTLNIDNPKSTIGNRTHVGEYKVNHINNVHIYADFDLANPTSDSLKTIQYKDLNIHYKGDLKYTPKAISETVFFNKDSLYREIDRTRTYRKISSLNNFKYPNIEPIPDSTGTKLDMHIFLAPRPKYSLGFNVDVTHSNINTIGTTFNTSLNIRNVFGGMENLSVSARGTIGLLSDSPPDKKFSSEIGTDVKLSIPRFAFPFIDSERITPAYMLPSTNISAGMALQKNIGLDKQTFNTHYGYQWSPNDKRRNNLEILDIEYIKNLNPDAFYNVYQDTYSQLDDLAKGFESDYPQFYETTGNPSDPFQLRIPSGTTGFTQEVLQNELGGEYPEGSDEYNEVNRIENRRIRLTENNLILSAHYTYFKTNREGLTDRNFYSFRGRLESAGNSLSLLANIVEFKENQGGQDLLLNIPYSQYIKAEFDFIKHFRLASPGTVLAFRSFFGLALPYGNSNNIPFSRSYFAGGSNDNRGWQAYSLGPGSSGSLNDFNEANMKIAFNTEYRFPIFGDLKGALFADVGNIWNVLDDETNEKAVFEGIKSLEELAVGSGIGFRYDVSYFIIRLDFGFKTYDPAKPMGNRWFQDYNIKNMVTHIGINYPF</sequence>
<dbReference type="AlphaFoldDB" id="A0A2A4G4Q3"/>
<dbReference type="RefSeq" id="WP_097443364.1">
    <property type="nucleotide sequence ID" value="NZ_NBWU01000005.1"/>
</dbReference>
<dbReference type="PANTHER" id="PTHR12815:SF47">
    <property type="entry name" value="TRANSLOCATION AND ASSEMBLY MODULE SUBUNIT TAMA"/>
    <property type="match status" value="1"/>
</dbReference>
<keyword evidence="3 6" id="KW-0732">Signal</keyword>
<evidence type="ECO:0000256" key="4">
    <source>
        <dbReference type="ARBA" id="ARBA00023136"/>
    </source>
</evidence>
<dbReference type="Gene3D" id="2.40.160.50">
    <property type="entry name" value="membrane protein fhac: a member of the omp85/tpsb transporter family"/>
    <property type="match status" value="1"/>
</dbReference>
<feature type="chain" id="PRO_5012449704" description="Bacterial surface antigen (D15) domain-containing protein" evidence="6">
    <location>
        <begin position="28"/>
        <end position="866"/>
    </location>
</feature>
<evidence type="ECO:0000256" key="6">
    <source>
        <dbReference type="SAM" id="SignalP"/>
    </source>
</evidence>
<comment type="subcellular location">
    <subcellularLocation>
        <location evidence="1">Membrane</location>
    </subcellularLocation>
</comment>
<evidence type="ECO:0000313" key="8">
    <source>
        <dbReference type="EMBL" id="PCE63411.1"/>
    </source>
</evidence>
<proteinExistence type="predicted"/>
<evidence type="ECO:0000256" key="1">
    <source>
        <dbReference type="ARBA" id="ARBA00004370"/>
    </source>
</evidence>
<organism evidence="8 9">
    <name type="scientific">Sediminicola luteus</name>
    <dbReference type="NCBI Taxonomy" id="319238"/>
    <lineage>
        <taxon>Bacteria</taxon>
        <taxon>Pseudomonadati</taxon>
        <taxon>Bacteroidota</taxon>
        <taxon>Flavobacteriia</taxon>
        <taxon>Flavobacteriales</taxon>
        <taxon>Flavobacteriaceae</taxon>
        <taxon>Sediminicola</taxon>
    </lineage>
</organism>
<dbReference type="InterPro" id="IPR039910">
    <property type="entry name" value="D15-like"/>
</dbReference>
<accession>A0A2A4G4Q3</accession>
<keyword evidence="9" id="KW-1185">Reference proteome</keyword>
<dbReference type="Pfam" id="PF01103">
    <property type="entry name" value="Omp85"/>
    <property type="match status" value="1"/>
</dbReference>
<dbReference type="EMBL" id="NBWU01000005">
    <property type="protein sequence ID" value="PCE63411.1"/>
    <property type="molecule type" value="Genomic_DNA"/>
</dbReference>
<dbReference type="GO" id="GO:0019867">
    <property type="term" value="C:outer membrane"/>
    <property type="evidence" value="ECO:0007669"/>
    <property type="project" value="InterPro"/>
</dbReference>
<dbReference type="Proteomes" id="UP000219559">
    <property type="component" value="Unassembled WGS sequence"/>
</dbReference>
<dbReference type="InterPro" id="IPR000184">
    <property type="entry name" value="Bac_surfAg_D15"/>
</dbReference>
<dbReference type="PROSITE" id="PS51257">
    <property type="entry name" value="PROKAR_LIPOPROTEIN"/>
    <property type="match status" value="1"/>
</dbReference>
<dbReference type="OrthoDB" id="9814535at2"/>
<feature type="domain" description="Bacterial surface antigen (D15)" evidence="7">
    <location>
        <begin position="683"/>
        <end position="841"/>
    </location>
</feature>
<evidence type="ECO:0000256" key="3">
    <source>
        <dbReference type="ARBA" id="ARBA00022729"/>
    </source>
</evidence>
<reference evidence="8 9" key="1">
    <citation type="submission" date="2017-04" db="EMBL/GenBank/DDBJ databases">
        <title>A new member of the family Flavobacteriaceae isolated from ascidians.</title>
        <authorList>
            <person name="Chen L."/>
        </authorList>
    </citation>
    <scope>NUCLEOTIDE SEQUENCE [LARGE SCALE GENOMIC DNA]</scope>
    <source>
        <strain evidence="8 9">HQA918</strain>
    </source>
</reference>